<dbReference type="SMART" id="SM00239">
    <property type="entry name" value="C2"/>
    <property type="match status" value="2"/>
</dbReference>
<dbReference type="GO" id="GO:0042043">
    <property type="term" value="F:neurexin family protein binding"/>
    <property type="evidence" value="ECO:0007669"/>
    <property type="project" value="TreeGrafter"/>
</dbReference>
<gene>
    <name evidence="6" type="ORF">HOLleu_31617</name>
</gene>
<feature type="compositionally biased region" description="Polar residues" evidence="4">
    <location>
        <begin position="226"/>
        <end position="237"/>
    </location>
</feature>
<keyword evidence="2" id="KW-0677">Repeat</keyword>
<evidence type="ECO:0000313" key="7">
    <source>
        <dbReference type="Proteomes" id="UP001152320"/>
    </source>
</evidence>
<dbReference type="Proteomes" id="UP001152320">
    <property type="component" value="Chromosome 16"/>
</dbReference>
<feature type="region of interest" description="Disordered" evidence="4">
    <location>
        <begin position="226"/>
        <end position="263"/>
    </location>
</feature>
<dbReference type="Gene3D" id="2.60.40.150">
    <property type="entry name" value="C2 domain"/>
    <property type="match status" value="2"/>
</dbReference>
<dbReference type="GO" id="GO:0006887">
    <property type="term" value="P:exocytosis"/>
    <property type="evidence" value="ECO:0007669"/>
    <property type="project" value="TreeGrafter"/>
</dbReference>
<name>A0A9Q1BGE1_HOLLE</name>
<dbReference type="PANTHER" id="PTHR45716:SF2">
    <property type="entry name" value="BITESIZE, ISOFORM I"/>
    <property type="match status" value="1"/>
</dbReference>
<dbReference type="AlphaFoldDB" id="A0A9Q1BGE1"/>
<dbReference type="CDD" id="cd08521">
    <property type="entry name" value="C2A_SLP"/>
    <property type="match status" value="1"/>
</dbReference>
<evidence type="ECO:0000256" key="4">
    <source>
        <dbReference type="SAM" id="MobiDB-lite"/>
    </source>
</evidence>
<accession>A0A9Q1BGE1</accession>
<comment type="subcellular location">
    <subcellularLocation>
        <location evidence="1">Membrane</location>
    </subcellularLocation>
</comment>
<dbReference type="OrthoDB" id="195679at2759"/>
<dbReference type="FunFam" id="2.60.40.150:FF:000006">
    <property type="entry name" value="Synaptotagmin-like 5, isoform CRA_a"/>
    <property type="match status" value="1"/>
</dbReference>
<dbReference type="PROSITE" id="PS50004">
    <property type="entry name" value="C2"/>
    <property type="match status" value="2"/>
</dbReference>
<keyword evidence="3" id="KW-0472">Membrane</keyword>
<evidence type="ECO:0000256" key="2">
    <source>
        <dbReference type="ARBA" id="ARBA00022737"/>
    </source>
</evidence>
<keyword evidence="7" id="KW-1185">Reference proteome</keyword>
<dbReference type="GO" id="GO:0070382">
    <property type="term" value="C:exocytic vesicle"/>
    <property type="evidence" value="ECO:0007669"/>
    <property type="project" value="TreeGrafter"/>
</dbReference>
<organism evidence="6 7">
    <name type="scientific">Holothuria leucospilota</name>
    <name type="common">Black long sea cucumber</name>
    <name type="synonym">Mertensiothuria leucospilota</name>
    <dbReference type="NCBI Taxonomy" id="206669"/>
    <lineage>
        <taxon>Eukaryota</taxon>
        <taxon>Metazoa</taxon>
        <taxon>Echinodermata</taxon>
        <taxon>Eleutherozoa</taxon>
        <taxon>Echinozoa</taxon>
        <taxon>Holothuroidea</taxon>
        <taxon>Aspidochirotacea</taxon>
        <taxon>Aspidochirotida</taxon>
        <taxon>Holothuriidae</taxon>
        <taxon>Holothuria</taxon>
    </lineage>
</organism>
<dbReference type="CDD" id="cd04020">
    <property type="entry name" value="C2B_SLP_1-2-3-4"/>
    <property type="match status" value="1"/>
</dbReference>
<dbReference type="InterPro" id="IPR043567">
    <property type="entry name" value="SYTL1-5_C2B"/>
</dbReference>
<dbReference type="Pfam" id="PF00168">
    <property type="entry name" value="C2"/>
    <property type="match status" value="2"/>
</dbReference>
<evidence type="ECO:0000256" key="1">
    <source>
        <dbReference type="ARBA" id="ARBA00004370"/>
    </source>
</evidence>
<feature type="domain" description="C2" evidence="5">
    <location>
        <begin position="295"/>
        <end position="417"/>
    </location>
</feature>
<protein>
    <submittedName>
        <fullName evidence="6">Synaptotagmin-like protein 4</fullName>
    </submittedName>
</protein>
<reference evidence="6" key="1">
    <citation type="submission" date="2021-10" db="EMBL/GenBank/DDBJ databases">
        <title>Tropical sea cucumber genome reveals ecological adaptation and Cuvierian tubules defense mechanism.</title>
        <authorList>
            <person name="Chen T."/>
        </authorList>
    </citation>
    <scope>NUCLEOTIDE SEQUENCE</scope>
    <source>
        <strain evidence="6">Nanhai2018</strain>
        <tissue evidence="6">Muscle</tissue>
    </source>
</reference>
<dbReference type="EMBL" id="JAIZAY010000016">
    <property type="protein sequence ID" value="KAJ8026706.1"/>
    <property type="molecule type" value="Genomic_DNA"/>
</dbReference>
<dbReference type="InterPro" id="IPR035892">
    <property type="entry name" value="C2_domain_sf"/>
</dbReference>
<dbReference type="SUPFAM" id="SSF49562">
    <property type="entry name" value="C2 domain (Calcium/lipid-binding domain, CaLB)"/>
    <property type="match status" value="2"/>
</dbReference>
<evidence type="ECO:0000259" key="5">
    <source>
        <dbReference type="PROSITE" id="PS50004"/>
    </source>
</evidence>
<feature type="domain" description="C2" evidence="5">
    <location>
        <begin position="447"/>
        <end position="579"/>
    </location>
</feature>
<sequence length="615" mass="69124">MANPNLREILICQQSEEEEVLEEKEIKAVEMGVQEAEHVPQDETGEGLEVDEQEPEHVSATGEGNEVDEECDEIATEEDVLKQEEEGCKDFDQEAHVVFQEREEDASKGEADIEKTEEVSVQMEAVKDEVTEDSQQITAHEVMTEQLTEVEDPEDSEMVVINYSEDKGFGINGNNAGGDTAEVVTAEEYTEKKLEPVSPQMNGEHQGTQTEVDVDVHIDVSDNMSHTIQVSRSNTLPADTRNPEGSGRSSATGSFSRRETSGALAKIQKDDFKKASRTSLASLYSNADESYRLPVTGDVNFGTSYNYKTNTFEVKVQSCRDLVPVDSKRNRSNPYVKLYLLPDRSKQSKRKTSVKKSTINPVYSETLRYKIRQSELETRTLCVAVWHYDRFGHNLFLGENLLSLDTIQFDDYSPRWHALSQRQRQSTSALTYTGDVLVAVMYEALSEDEEKDRSSRYHKGRKNKAPGRMIGGTLHVQIKEAKNLVGMKLGGSSSPVCKCYLLPDRTKHGKKKTTVKKNTCNPKWTEILKFENVTRDSLLERCLEVTVWDYDSVGSDSLMGGVRLGLGSGKSYGKAVDWMDSSGKEVTVWREMLKNPNHWVETTMTLRGNVGKTKK</sequence>
<dbReference type="PANTHER" id="PTHR45716">
    <property type="entry name" value="BITESIZE, ISOFORM I"/>
    <property type="match status" value="1"/>
</dbReference>
<evidence type="ECO:0000256" key="3">
    <source>
        <dbReference type="ARBA" id="ARBA00023136"/>
    </source>
</evidence>
<dbReference type="InterPro" id="IPR000008">
    <property type="entry name" value="C2_dom"/>
</dbReference>
<evidence type="ECO:0000313" key="6">
    <source>
        <dbReference type="EMBL" id="KAJ8026706.1"/>
    </source>
</evidence>
<feature type="region of interest" description="Disordered" evidence="4">
    <location>
        <begin position="36"/>
        <end position="71"/>
    </location>
</feature>
<dbReference type="GO" id="GO:0005886">
    <property type="term" value="C:plasma membrane"/>
    <property type="evidence" value="ECO:0007669"/>
    <property type="project" value="TreeGrafter"/>
</dbReference>
<feature type="compositionally biased region" description="Acidic residues" evidence="4">
    <location>
        <begin position="43"/>
        <end position="54"/>
    </location>
</feature>
<comment type="caution">
    <text evidence="6">The sequence shown here is derived from an EMBL/GenBank/DDBJ whole genome shotgun (WGS) entry which is preliminary data.</text>
</comment>
<proteinExistence type="predicted"/>